<accession>A0AAV7QFJ0</accession>
<reference evidence="1" key="1">
    <citation type="journal article" date="2022" name="bioRxiv">
        <title>Sequencing and chromosome-scale assembly of the giantPleurodeles waltlgenome.</title>
        <authorList>
            <person name="Brown T."/>
            <person name="Elewa A."/>
            <person name="Iarovenko S."/>
            <person name="Subramanian E."/>
            <person name="Araus A.J."/>
            <person name="Petzold A."/>
            <person name="Susuki M."/>
            <person name="Suzuki K.-i.T."/>
            <person name="Hayashi T."/>
            <person name="Toyoda A."/>
            <person name="Oliveira C."/>
            <person name="Osipova E."/>
            <person name="Leigh N.D."/>
            <person name="Simon A."/>
            <person name="Yun M.H."/>
        </authorList>
    </citation>
    <scope>NUCLEOTIDE SEQUENCE</scope>
    <source>
        <strain evidence="1">20211129_DDA</strain>
        <tissue evidence="1">Liver</tissue>
    </source>
</reference>
<gene>
    <name evidence="1" type="ORF">NDU88_005531</name>
</gene>
<keyword evidence="2" id="KW-1185">Reference proteome</keyword>
<dbReference type="Proteomes" id="UP001066276">
    <property type="component" value="Chromosome 6"/>
</dbReference>
<evidence type="ECO:0000313" key="1">
    <source>
        <dbReference type="EMBL" id="KAJ1139154.1"/>
    </source>
</evidence>
<name>A0AAV7QFJ0_PLEWA</name>
<evidence type="ECO:0000313" key="2">
    <source>
        <dbReference type="Proteomes" id="UP001066276"/>
    </source>
</evidence>
<dbReference type="AlphaFoldDB" id="A0AAV7QFJ0"/>
<proteinExistence type="predicted"/>
<protein>
    <submittedName>
        <fullName evidence="1">Uncharacterized protein</fullName>
    </submittedName>
</protein>
<comment type="caution">
    <text evidence="1">The sequence shown here is derived from an EMBL/GenBank/DDBJ whole genome shotgun (WGS) entry which is preliminary data.</text>
</comment>
<organism evidence="1 2">
    <name type="scientific">Pleurodeles waltl</name>
    <name type="common">Iberian ribbed newt</name>
    <dbReference type="NCBI Taxonomy" id="8319"/>
    <lineage>
        <taxon>Eukaryota</taxon>
        <taxon>Metazoa</taxon>
        <taxon>Chordata</taxon>
        <taxon>Craniata</taxon>
        <taxon>Vertebrata</taxon>
        <taxon>Euteleostomi</taxon>
        <taxon>Amphibia</taxon>
        <taxon>Batrachia</taxon>
        <taxon>Caudata</taxon>
        <taxon>Salamandroidea</taxon>
        <taxon>Salamandridae</taxon>
        <taxon>Pleurodelinae</taxon>
        <taxon>Pleurodeles</taxon>
    </lineage>
</organism>
<sequence length="146" mass="16225">MPYTDIFSLTHDAPPVDNFSCHVSVYKPHLARRLAIAPRVLAGTPETLLWSSIRFDSYGGERMTRPREGAGGLCRSRESLSLGAALAVPAATAHERRQKRKKAKSKYGPGCQSADLEFTFNASLHRVNTLLRRGNMSIDFPLQVER</sequence>
<dbReference type="EMBL" id="JANPWB010000010">
    <property type="protein sequence ID" value="KAJ1139154.1"/>
    <property type="molecule type" value="Genomic_DNA"/>
</dbReference>